<gene>
    <name evidence="1" type="ORF">LCGC14_0870340</name>
</gene>
<comment type="caution">
    <text evidence="1">The sequence shown here is derived from an EMBL/GenBank/DDBJ whole genome shotgun (WGS) entry which is preliminary data.</text>
</comment>
<dbReference type="AlphaFoldDB" id="A0A0F9P9S0"/>
<evidence type="ECO:0000313" key="1">
    <source>
        <dbReference type="EMBL" id="KKN26879.1"/>
    </source>
</evidence>
<proteinExistence type="predicted"/>
<dbReference type="EMBL" id="LAZR01002687">
    <property type="protein sequence ID" value="KKN26879.1"/>
    <property type="molecule type" value="Genomic_DNA"/>
</dbReference>
<reference evidence="1" key="1">
    <citation type="journal article" date="2015" name="Nature">
        <title>Complex archaea that bridge the gap between prokaryotes and eukaryotes.</title>
        <authorList>
            <person name="Spang A."/>
            <person name="Saw J.H."/>
            <person name="Jorgensen S.L."/>
            <person name="Zaremba-Niedzwiedzka K."/>
            <person name="Martijn J."/>
            <person name="Lind A.E."/>
            <person name="van Eijk R."/>
            <person name="Schleper C."/>
            <person name="Guy L."/>
            <person name="Ettema T.J."/>
        </authorList>
    </citation>
    <scope>NUCLEOTIDE SEQUENCE</scope>
</reference>
<accession>A0A0F9P9S0</accession>
<sequence>MISMTKKKNEAPIMGITVSKAEDFSGW</sequence>
<name>A0A0F9P9S0_9ZZZZ</name>
<organism evidence="1">
    <name type="scientific">marine sediment metagenome</name>
    <dbReference type="NCBI Taxonomy" id="412755"/>
    <lineage>
        <taxon>unclassified sequences</taxon>
        <taxon>metagenomes</taxon>
        <taxon>ecological metagenomes</taxon>
    </lineage>
</organism>
<feature type="non-terminal residue" evidence="1">
    <location>
        <position position="27"/>
    </location>
</feature>
<protein>
    <submittedName>
        <fullName evidence="1">Uncharacterized protein</fullName>
    </submittedName>
</protein>